<evidence type="ECO:0000256" key="9">
    <source>
        <dbReference type="ARBA" id="ARBA00023136"/>
    </source>
</evidence>
<reference evidence="20 21" key="2">
    <citation type="submission" date="2018-10" db="EMBL/GenBank/DDBJ databases">
        <authorList>
            <consortium name="Pathogen Informatics"/>
        </authorList>
    </citation>
    <scope>NUCLEOTIDE SEQUENCE [LARGE SCALE GENOMIC DNA]</scope>
</reference>
<evidence type="ECO:0000256" key="6">
    <source>
        <dbReference type="ARBA" id="ARBA00022989"/>
    </source>
</evidence>
<dbReference type="Proteomes" id="UP000274131">
    <property type="component" value="Unassembled WGS sequence"/>
</dbReference>
<evidence type="ECO:0000256" key="16">
    <source>
        <dbReference type="ARBA" id="ARBA00034104"/>
    </source>
</evidence>
<dbReference type="CDD" id="cd19064">
    <property type="entry name" value="LGIC_TM_nAChR"/>
    <property type="match status" value="1"/>
</dbReference>
<dbReference type="PANTHER" id="PTHR18945">
    <property type="entry name" value="NEUROTRANSMITTER GATED ION CHANNEL"/>
    <property type="match status" value="1"/>
</dbReference>
<dbReference type="PRINTS" id="PR00254">
    <property type="entry name" value="NICOTINICR"/>
</dbReference>
<dbReference type="EMBL" id="UXUI01007618">
    <property type="protein sequence ID" value="VDD88390.1"/>
    <property type="molecule type" value="Genomic_DNA"/>
</dbReference>
<keyword evidence="14" id="KW-1071">Ligand-gated ion channel</keyword>
<sequence>MRNRIVICLIDVILVATVNLWAVVVEASDDEDRLIAHILKNVNPLIRPVMNASSPPLIVSMTVQLVYIIKVIERNQIMHTNVWLTLQWKDFQMRWNPVHFGELKKVRVASDKVWLPDIVLFNNADGNYEVSFKPNVVIEYTGQMLWVPPAIYKSSCIIDVEFFPFDEQQCHMNFGSWTYNENEIKLDFVEGAYMDISEYRTSSSWDLIDAPASLVKNKSWIEYQIIIRRKTLFYTVMLIIPTVLMAFLSVVVFCLPTDSREKITLTIQLLLSIVVFLLLVSKILPPTSSTIPLMAKYLLLTFVLNVITILVTVVDINVYFRDPSTHSMPDWVRFIFLEFMPKMLCLKKPRSAFHKFVRETQNVQCRRKSSASRPHPVLQMNLHHPLCSTVGNNLDIKKNSSKPSDPVPAIELTHVNRINEALGERDPITTPFYPLTKEAIDAINAIEYITEYIKENEEQKMKREDWKYVGLVIDRFLLYIFVGITLGGTLGILLSAPHILETVDQKKIIDEIRHHYTRNDL</sequence>
<evidence type="ECO:0000256" key="12">
    <source>
        <dbReference type="ARBA" id="ARBA00023180"/>
    </source>
</evidence>
<dbReference type="STRING" id="51028.A0A0N4V1J4"/>
<dbReference type="InterPro" id="IPR018000">
    <property type="entry name" value="Neurotransmitter_ion_chnl_CS"/>
</dbReference>
<keyword evidence="7" id="KW-0770">Synapse</keyword>
<keyword evidence="2 17" id="KW-0813">Transport</keyword>
<keyword evidence="6 17" id="KW-1133">Transmembrane helix</keyword>
<accession>A0A0N4V1J4</accession>
<proteinExistence type="inferred from homology"/>
<dbReference type="PRINTS" id="PR00252">
    <property type="entry name" value="NRIONCHANNEL"/>
</dbReference>
<evidence type="ECO:0000256" key="13">
    <source>
        <dbReference type="ARBA" id="ARBA00023257"/>
    </source>
</evidence>
<dbReference type="SUPFAM" id="SSF90112">
    <property type="entry name" value="Neurotransmitter-gated ion-channel transmembrane pore"/>
    <property type="match status" value="1"/>
</dbReference>
<dbReference type="InterPro" id="IPR006029">
    <property type="entry name" value="Neurotrans-gated_channel_TM"/>
</dbReference>
<feature type="domain" description="Neurotransmitter-gated ion-channel ligand-binding" evidence="18">
    <location>
        <begin position="31"/>
        <end position="231"/>
    </location>
</feature>
<dbReference type="GO" id="GO:0022848">
    <property type="term" value="F:acetylcholine-gated monoatomic cation-selective channel activity"/>
    <property type="evidence" value="ECO:0007669"/>
    <property type="project" value="InterPro"/>
</dbReference>
<protein>
    <submittedName>
        <fullName evidence="22">Neur_chan_LBD domain-containing protein</fullName>
    </submittedName>
</protein>
<reference evidence="22" key="1">
    <citation type="submission" date="2017-02" db="UniProtKB">
        <authorList>
            <consortium name="WormBaseParasite"/>
        </authorList>
    </citation>
    <scope>IDENTIFICATION</scope>
</reference>
<evidence type="ECO:0000256" key="4">
    <source>
        <dbReference type="ARBA" id="ARBA00022692"/>
    </source>
</evidence>
<feature type="transmembrane region" description="Helical" evidence="17">
    <location>
        <begin position="45"/>
        <end position="69"/>
    </location>
</feature>
<dbReference type="PROSITE" id="PS00236">
    <property type="entry name" value="NEUROTR_ION_CHANNEL"/>
    <property type="match status" value="1"/>
</dbReference>
<keyword evidence="10" id="KW-1015">Disulfide bond</keyword>
<dbReference type="WBParaSite" id="EVEC_0000382501-mRNA-1">
    <property type="protein sequence ID" value="EVEC_0000382501-mRNA-1"/>
    <property type="gene ID" value="EVEC_0000382501"/>
</dbReference>
<keyword evidence="4 17" id="KW-0812">Transmembrane</keyword>
<feature type="transmembrane region" description="Helical" evidence="17">
    <location>
        <begin position="476"/>
        <end position="496"/>
    </location>
</feature>
<keyword evidence="8 17" id="KW-0406">Ion transport</keyword>
<feature type="transmembrane region" description="Helical" evidence="17">
    <location>
        <begin position="232"/>
        <end position="253"/>
    </location>
</feature>
<name>A0A0N4V1J4_ENTVE</name>
<dbReference type="SUPFAM" id="SSF63712">
    <property type="entry name" value="Nicotinic receptor ligand binding domain-like"/>
    <property type="match status" value="1"/>
</dbReference>
<evidence type="ECO:0000313" key="22">
    <source>
        <dbReference type="WBParaSite" id="EVEC_0000382501-mRNA-1"/>
    </source>
</evidence>
<dbReference type="InterPro" id="IPR038050">
    <property type="entry name" value="Neuro_actylchol_rec"/>
</dbReference>
<keyword evidence="5" id="KW-0732">Signal</keyword>
<feature type="transmembrane region" description="Helical" evidence="17">
    <location>
        <begin position="297"/>
        <end position="320"/>
    </location>
</feature>
<keyword evidence="3" id="KW-1003">Cell membrane</keyword>
<evidence type="ECO:0000259" key="18">
    <source>
        <dbReference type="Pfam" id="PF02931"/>
    </source>
</evidence>
<evidence type="ECO:0000256" key="1">
    <source>
        <dbReference type="ARBA" id="ARBA00009237"/>
    </source>
</evidence>
<keyword evidence="9 17" id="KW-0472">Membrane</keyword>
<evidence type="ECO:0000256" key="3">
    <source>
        <dbReference type="ARBA" id="ARBA00022475"/>
    </source>
</evidence>
<dbReference type="Gene3D" id="2.70.170.10">
    <property type="entry name" value="Neurotransmitter-gated ion-channel ligand-binding domain"/>
    <property type="match status" value="1"/>
</dbReference>
<feature type="transmembrane region" description="Helical" evidence="17">
    <location>
        <begin position="265"/>
        <end position="285"/>
    </location>
</feature>
<dbReference type="InterPro" id="IPR006202">
    <property type="entry name" value="Neur_chan_lig-bd"/>
</dbReference>
<organism evidence="22">
    <name type="scientific">Enterobius vermicularis</name>
    <name type="common">Human pinworm</name>
    <dbReference type="NCBI Taxonomy" id="51028"/>
    <lineage>
        <taxon>Eukaryota</taxon>
        <taxon>Metazoa</taxon>
        <taxon>Ecdysozoa</taxon>
        <taxon>Nematoda</taxon>
        <taxon>Chromadorea</taxon>
        <taxon>Rhabditida</taxon>
        <taxon>Spirurina</taxon>
        <taxon>Oxyuridomorpha</taxon>
        <taxon>Oxyuroidea</taxon>
        <taxon>Oxyuridae</taxon>
        <taxon>Enterobius</taxon>
    </lineage>
</organism>
<dbReference type="FunFam" id="1.20.58.390:FF:000038">
    <property type="entry name" value="Acetylcholine receptor subunit beta-like 1"/>
    <property type="match status" value="1"/>
</dbReference>
<dbReference type="Pfam" id="PF02931">
    <property type="entry name" value="Neur_chan_LBD"/>
    <property type="match status" value="1"/>
</dbReference>
<evidence type="ECO:0000256" key="17">
    <source>
        <dbReference type="RuleBase" id="RU000687"/>
    </source>
</evidence>
<evidence type="ECO:0000256" key="7">
    <source>
        <dbReference type="ARBA" id="ARBA00023018"/>
    </source>
</evidence>
<keyword evidence="13" id="KW-0628">Postsynaptic cell membrane</keyword>
<dbReference type="InterPro" id="IPR006201">
    <property type="entry name" value="Neur_channel"/>
</dbReference>
<dbReference type="NCBIfam" id="TIGR00860">
    <property type="entry name" value="LIC"/>
    <property type="match status" value="1"/>
</dbReference>
<comment type="caution">
    <text evidence="17">Lacks conserved residue(s) required for the propagation of feature annotation.</text>
</comment>
<evidence type="ECO:0000256" key="8">
    <source>
        <dbReference type="ARBA" id="ARBA00023065"/>
    </source>
</evidence>
<keyword evidence="15 17" id="KW-0407">Ion channel</keyword>
<evidence type="ECO:0000256" key="10">
    <source>
        <dbReference type="ARBA" id="ARBA00023157"/>
    </source>
</evidence>
<keyword evidence="21" id="KW-1185">Reference proteome</keyword>
<dbReference type="GO" id="GO:0045211">
    <property type="term" value="C:postsynaptic membrane"/>
    <property type="evidence" value="ECO:0007669"/>
    <property type="project" value="UniProtKB-SubCell"/>
</dbReference>
<keyword evidence="12" id="KW-0325">Glycoprotein</keyword>
<dbReference type="InterPro" id="IPR036734">
    <property type="entry name" value="Neur_chan_lig-bd_sf"/>
</dbReference>
<dbReference type="GO" id="GO:0004888">
    <property type="term" value="F:transmembrane signaling receptor activity"/>
    <property type="evidence" value="ECO:0007669"/>
    <property type="project" value="InterPro"/>
</dbReference>
<comment type="subcellular location">
    <subcellularLocation>
        <location evidence="16">Postsynaptic cell membrane</location>
        <topology evidence="16">Multi-pass membrane protein</topology>
    </subcellularLocation>
</comment>
<feature type="domain" description="Neurotransmitter-gated ion-channel transmembrane" evidence="19">
    <location>
        <begin position="238"/>
        <end position="492"/>
    </location>
</feature>
<gene>
    <name evidence="20" type="ORF">EVEC_LOCUS3533</name>
</gene>
<dbReference type="Gene3D" id="1.20.58.390">
    <property type="entry name" value="Neurotransmitter-gated ion-channel transmembrane domain"/>
    <property type="match status" value="2"/>
</dbReference>
<evidence type="ECO:0000259" key="19">
    <source>
        <dbReference type="Pfam" id="PF02932"/>
    </source>
</evidence>
<dbReference type="FunFam" id="2.70.170.10:FF:000016">
    <property type="entry name" value="Nicotinic acetylcholine receptor subunit"/>
    <property type="match status" value="1"/>
</dbReference>
<comment type="similarity">
    <text evidence="1">Belongs to the ligand-gated ion channel (TC 1.A.9) family. Acetylcholine receptor (TC 1.A.9.1) subfamily.</text>
</comment>
<dbReference type="InterPro" id="IPR036719">
    <property type="entry name" value="Neuro-gated_channel_TM_sf"/>
</dbReference>
<evidence type="ECO:0000256" key="11">
    <source>
        <dbReference type="ARBA" id="ARBA00023170"/>
    </source>
</evidence>
<dbReference type="OrthoDB" id="5975154at2759"/>
<dbReference type="Pfam" id="PF02932">
    <property type="entry name" value="Neur_chan_memb"/>
    <property type="match status" value="1"/>
</dbReference>
<dbReference type="AlphaFoldDB" id="A0A0N4V1J4"/>
<feature type="transmembrane region" description="Helical" evidence="17">
    <location>
        <begin position="5"/>
        <end position="25"/>
    </location>
</feature>
<evidence type="ECO:0000313" key="21">
    <source>
        <dbReference type="Proteomes" id="UP000274131"/>
    </source>
</evidence>
<evidence type="ECO:0000256" key="14">
    <source>
        <dbReference type="ARBA" id="ARBA00023286"/>
    </source>
</evidence>
<evidence type="ECO:0000256" key="5">
    <source>
        <dbReference type="ARBA" id="ARBA00022729"/>
    </source>
</evidence>
<dbReference type="InterPro" id="IPR002394">
    <property type="entry name" value="Nicotinic_acetylcholine_rcpt"/>
</dbReference>
<evidence type="ECO:0000256" key="2">
    <source>
        <dbReference type="ARBA" id="ARBA00022448"/>
    </source>
</evidence>
<evidence type="ECO:0000313" key="20">
    <source>
        <dbReference type="EMBL" id="VDD88390.1"/>
    </source>
</evidence>
<keyword evidence="11" id="KW-0675">Receptor</keyword>
<evidence type="ECO:0000256" key="15">
    <source>
        <dbReference type="ARBA" id="ARBA00023303"/>
    </source>
</evidence>